<feature type="transmembrane region" description="Helical" evidence="1">
    <location>
        <begin position="154"/>
        <end position="173"/>
    </location>
</feature>
<dbReference type="RefSeq" id="WP_089296618.1">
    <property type="nucleotide sequence ID" value="NZ_BOMU01000070.1"/>
</dbReference>
<evidence type="ECO:0000313" key="2">
    <source>
        <dbReference type="EMBL" id="SNS35717.1"/>
    </source>
</evidence>
<protein>
    <recommendedName>
        <fullName evidence="4">Membrane domain of glycerophosphoryl diester phosphodiesterase</fullName>
    </recommendedName>
</protein>
<keyword evidence="3" id="KW-1185">Reference proteome</keyword>
<keyword evidence="1" id="KW-0472">Membrane</keyword>
<feature type="transmembrane region" description="Helical" evidence="1">
    <location>
        <begin position="79"/>
        <end position="108"/>
    </location>
</feature>
<feature type="transmembrane region" description="Helical" evidence="1">
    <location>
        <begin position="34"/>
        <end position="59"/>
    </location>
</feature>
<dbReference type="EMBL" id="FZNR01000014">
    <property type="protein sequence ID" value="SNS35717.1"/>
    <property type="molecule type" value="Genomic_DNA"/>
</dbReference>
<dbReference type="OrthoDB" id="3296412at2"/>
<evidence type="ECO:0000313" key="3">
    <source>
        <dbReference type="Proteomes" id="UP000198415"/>
    </source>
</evidence>
<gene>
    <name evidence="2" type="ORF">SAMN06264365_11491</name>
</gene>
<feature type="transmembrane region" description="Helical" evidence="1">
    <location>
        <begin position="129"/>
        <end position="148"/>
    </location>
</feature>
<keyword evidence="1" id="KW-1133">Transmembrane helix</keyword>
<feature type="transmembrane region" description="Helical" evidence="1">
    <location>
        <begin position="240"/>
        <end position="263"/>
    </location>
</feature>
<reference evidence="2 3" key="1">
    <citation type="submission" date="2017-06" db="EMBL/GenBank/DDBJ databases">
        <authorList>
            <person name="Kim H.J."/>
            <person name="Triplett B.A."/>
        </authorList>
    </citation>
    <scope>NUCLEOTIDE SEQUENCE [LARGE SCALE GENOMIC DNA]</scope>
    <source>
        <strain evidence="2 3">DSM 43151</strain>
    </source>
</reference>
<evidence type="ECO:0000256" key="1">
    <source>
        <dbReference type="SAM" id="Phobius"/>
    </source>
</evidence>
<feature type="transmembrane region" description="Helical" evidence="1">
    <location>
        <begin position="194"/>
        <end position="220"/>
    </location>
</feature>
<keyword evidence="1" id="KW-0812">Transmembrane</keyword>
<evidence type="ECO:0008006" key="4">
    <source>
        <dbReference type="Google" id="ProtNLM"/>
    </source>
</evidence>
<name>A0A239DTP9_9ACTN</name>
<dbReference type="Proteomes" id="UP000198415">
    <property type="component" value="Unassembled WGS sequence"/>
</dbReference>
<proteinExistence type="predicted"/>
<organism evidence="2 3">
    <name type="scientific">Actinoplanes regularis</name>
    <dbReference type="NCBI Taxonomy" id="52697"/>
    <lineage>
        <taxon>Bacteria</taxon>
        <taxon>Bacillati</taxon>
        <taxon>Actinomycetota</taxon>
        <taxon>Actinomycetes</taxon>
        <taxon>Micromonosporales</taxon>
        <taxon>Micromonosporaceae</taxon>
        <taxon>Actinoplanes</taxon>
    </lineage>
</organism>
<sequence length="284" mass="29552">MPPADPRFDPADPLISADFAGWWRRGFAIIRRGWRVLALMQLCAIVPGLVLMIPSQLLADLAARDERDGGDSFGTGETVAATGALLVASVLMWLIYSVAALATARLVVTIATGAQVSFGQAVRAALPRVPALIGWTLLSGLIMLVALLACILPVIYVGAVFVVLPVVVLFERGNVITRCFKLFNHDLGAAVSRVGAIAGLGIGIGLAFVCVSCTWSGILWGSTFPDTSAVTSTGAVIANSLMGTVLSAVASLISGIVLTPLTVATYADLRARLEPFTTAHLPAA</sequence>
<dbReference type="AlphaFoldDB" id="A0A239DTP9"/>
<accession>A0A239DTP9</accession>